<evidence type="ECO:0000313" key="2">
    <source>
        <dbReference type="EMBL" id="SDO88815.1"/>
    </source>
</evidence>
<organism evidence="2 3">
    <name type="scientific">Pseudomonas jinjuensis</name>
    <dbReference type="NCBI Taxonomy" id="198616"/>
    <lineage>
        <taxon>Bacteria</taxon>
        <taxon>Pseudomonadati</taxon>
        <taxon>Pseudomonadota</taxon>
        <taxon>Gammaproteobacteria</taxon>
        <taxon>Pseudomonadales</taxon>
        <taxon>Pseudomonadaceae</taxon>
        <taxon>Pseudomonas</taxon>
    </lineage>
</organism>
<evidence type="ECO:0008006" key="4">
    <source>
        <dbReference type="Google" id="ProtNLM"/>
    </source>
</evidence>
<dbReference type="RefSeq" id="WP_084314047.1">
    <property type="nucleotide sequence ID" value="NZ_FNIJ01000017.1"/>
</dbReference>
<gene>
    <name evidence="2" type="ORF">SAMN05216193_117124</name>
</gene>
<keyword evidence="1" id="KW-0732">Signal</keyword>
<feature type="signal peptide" evidence="1">
    <location>
        <begin position="1"/>
        <end position="18"/>
    </location>
</feature>
<proteinExistence type="predicted"/>
<protein>
    <recommendedName>
        <fullName evidence="4">Zinc-binding protein</fullName>
    </recommendedName>
</protein>
<name>A0A1H0N8M5_9PSED</name>
<dbReference type="EMBL" id="FNIJ01000017">
    <property type="protein sequence ID" value="SDO88815.1"/>
    <property type="molecule type" value="Genomic_DNA"/>
</dbReference>
<dbReference type="STRING" id="198616.SAMN05216193_117124"/>
<feature type="chain" id="PRO_5017343472" description="Zinc-binding protein" evidence="1">
    <location>
        <begin position="19"/>
        <end position="180"/>
    </location>
</feature>
<reference evidence="3" key="1">
    <citation type="submission" date="2016-10" db="EMBL/GenBank/DDBJ databases">
        <authorList>
            <person name="Varghese N."/>
            <person name="Submissions S."/>
        </authorList>
    </citation>
    <scope>NUCLEOTIDE SEQUENCE [LARGE SCALE GENOMIC DNA]</scope>
    <source>
        <strain evidence="3">JCM 21621</strain>
    </source>
</reference>
<keyword evidence="3" id="KW-1185">Reference proteome</keyword>
<evidence type="ECO:0000256" key="1">
    <source>
        <dbReference type="SAM" id="SignalP"/>
    </source>
</evidence>
<dbReference type="InterPro" id="IPR021253">
    <property type="entry name" value="ZrgA-like"/>
</dbReference>
<dbReference type="AlphaFoldDB" id="A0A1H0N8M5"/>
<accession>A0A1H0N8M5</accession>
<dbReference type="Pfam" id="PF10986">
    <property type="entry name" value="ZrgA"/>
    <property type="match status" value="1"/>
</dbReference>
<sequence length="180" mass="18988">MRPLLLTLALLPLSFAHAHDEHAHGSLGKHEHGVAQLNAALEGNALEFELESPAMNLLGFEHAASSAADKQTVATTKAQLGKPLELIALPAAAGCSVGDVEVESPLFGDAAESDEHDEHDHADIHAHYQLTCANPGAIDRVDLAPLFQRFPGMQKIQLQLIGPQGQKGGELTASASALEF</sequence>
<evidence type="ECO:0000313" key="3">
    <source>
        <dbReference type="Proteomes" id="UP000242957"/>
    </source>
</evidence>
<dbReference type="Proteomes" id="UP000242957">
    <property type="component" value="Unassembled WGS sequence"/>
</dbReference>
<dbReference type="OrthoDB" id="7346546at2"/>